<comment type="caution">
    <text evidence="1">The sequence shown here is derived from an EMBL/GenBank/DDBJ whole genome shotgun (WGS) entry which is preliminary data.</text>
</comment>
<dbReference type="Proteomes" id="UP000295680">
    <property type="component" value="Unassembled WGS sequence"/>
</dbReference>
<protein>
    <recommendedName>
        <fullName evidence="3">Excreted virulence factor EspC (Type VII ESX diderm)</fullName>
    </recommendedName>
</protein>
<reference evidence="1 2" key="1">
    <citation type="submission" date="2019-03" db="EMBL/GenBank/DDBJ databases">
        <title>Genomic Encyclopedia of Type Strains, Phase IV (KMG-IV): sequencing the most valuable type-strain genomes for metagenomic binning, comparative biology and taxonomic classification.</title>
        <authorList>
            <person name="Goeker M."/>
        </authorList>
    </citation>
    <scope>NUCLEOTIDE SEQUENCE [LARGE SCALE GENOMIC DNA]</scope>
    <source>
        <strain evidence="1 2">DSM 45934</strain>
    </source>
</reference>
<gene>
    <name evidence="1" type="ORF">EV192_11392</name>
</gene>
<name>A0A4R2IYS7_9PSEU</name>
<accession>A0A4R2IYS7</accession>
<evidence type="ECO:0008006" key="3">
    <source>
        <dbReference type="Google" id="ProtNLM"/>
    </source>
</evidence>
<dbReference type="RefSeq" id="WP_132124673.1">
    <property type="nucleotide sequence ID" value="NZ_SLWS01000013.1"/>
</dbReference>
<evidence type="ECO:0000313" key="2">
    <source>
        <dbReference type="Proteomes" id="UP000295680"/>
    </source>
</evidence>
<evidence type="ECO:0000313" key="1">
    <source>
        <dbReference type="EMBL" id="TCO50714.1"/>
    </source>
</evidence>
<dbReference type="AlphaFoldDB" id="A0A4R2IYS7"/>
<organism evidence="1 2">
    <name type="scientific">Actinocrispum wychmicini</name>
    <dbReference type="NCBI Taxonomy" id="1213861"/>
    <lineage>
        <taxon>Bacteria</taxon>
        <taxon>Bacillati</taxon>
        <taxon>Actinomycetota</taxon>
        <taxon>Actinomycetes</taxon>
        <taxon>Pseudonocardiales</taxon>
        <taxon>Pseudonocardiaceae</taxon>
        <taxon>Actinocrispum</taxon>
    </lineage>
</organism>
<sequence length="100" mass="10795">MDGYGLSIDEVRTTCRKVAGEVDDISRQADVVRRSEVVSSDFGVGTDIGASYVEVTHGVLADSLSAFGTASEGVIRKLLDTFAEYQRVDEDNSGLFRSDL</sequence>
<dbReference type="EMBL" id="SLWS01000013">
    <property type="protein sequence ID" value="TCO50714.1"/>
    <property type="molecule type" value="Genomic_DNA"/>
</dbReference>
<proteinExistence type="predicted"/>
<keyword evidence="2" id="KW-1185">Reference proteome</keyword>
<dbReference type="OrthoDB" id="9929816at2"/>